<feature type="chain" id="PRO_5042829270" evidence="2">
    <location>
        <begin position="23"/>
        <end position="618"/>
    </location>
</feature>
<keyword evidence="2" id="KW-0732">Signal</keyword>
<evidence type="ECO:0000313" key="3">
    <source>
        <dbReference type="EMBL" id="KAK3208611.1"/>
    </source>
</evidence>
<evidence type="ECO:0000313" key="4">
    <source>
        <dbReference type="Proteomes" id="UP001280581"/>
    </source>
</evidence>
<evidence type="ECO:0000256" key="2">
    <source>
        <dbReference type="SAM" id="SignalP"/>
    </source>
</evidence>
<dbReference type="AlphaFoldDB" id="A0AAN6RGJ9"/>
<name>A0AAN6RGJ9_9PLEO</name>
<feature type="region of interest" description="Disordered" evidence="1">
    <location>
        <begin position="145"/>
        <end position="190"/>
    </location>
</feature>
<evidence type="ECO:0000256" key="1">
    <source>
        <dbReference type="SAM" id="MobiDB-lite"/>
    </source>
</evidence>
<sequence>MKRTNRSGAFTLLLAALTTAYASSNIDPSNVHLGIQEREIKDLEYSALDMVSLTRRETITNAVVDNLAGQQQASENPITPVTQLIGNNGLDANALLNGLAQGQAQGQPGSAVGASADSLVSDILRGVGAQPNTPSIDQILQGLEKQGQGNGAESIRSKETTVQQPSGPEVVQETIRDSTKNTATTSAQEAQITTATNTTTTLVETSLMLSLLGSTQAASTEILSAANQTTNAAITVIASSQASAAPQPNSANATGSVVTTINTSGLTQDGLVAATTTSAVGKAITVQVSTALNATGTTAREANSTVTSSLILGGVTVIAGSGGSNATVVANSTAAASIHTSLLTQDGLVAATTTSAVGAAVTVQASGGNVTSIAAGLPTSSTSIAAAGSAANASAITVVASNSTTSGVAAVAPGLPTSSTSARAGSTTIAPSGVSGTTTVSASTGAVTVVAGSGNSTGAADAANKCSCACSCPAGSFPMAAPQAAPFQLMPAMGSMSSPSTLATQAVTIIAGGSAPANPSQAEVSTSVAPINSATLTTAGLVGTTTISAAGPGVTLQASSQLNSVPAQSQVAGSSSSSAAELQNNRLPFDISTIALQSKVTVNLGARAMSTGKRTWLY</sequence>
<gene>
    <name evidence="3" type="ORF">GRF29_77g1359866</name>
</gene>
<reference evidence="3 4" key="1">
    <citation type="submission" date="2021-02" db="EMBL/GenBank/DDBJ databases">
        <title>Genome assembly of Pseudopithomyces chartarum.</title>
        <authorList>
            <person name="Jauregui R."/>
            <person name="Singh J."/>
            <person name="Voisey C."/>
        </authorList>
    </citation>
    <scope>NUCLEOTIDE SEQUENCE [LARGE SCALE GENOMIC DNA]</scope>
    <source>
        <strain evidence="3 4">AGR01</strain>
    </source>
</reference>
<dbReference type="Proteomes" id="UP001280581">
    <property type="component" value="Unassembled WGS sequence"/>
</dbReference>
<comment type="caution">
    <text evidence="3">The sequence shown here is derived from an EMBL/GenBank/DDBJ whole genome shotgun (WGS) entry which is preliminary data.</text>
</comment>
<organism evidence="3 4">
    <name type="scientific">Pseudopithomyces chartarum</name>
    <dbReference type="NCBI Taxonomy" id="1892770"/>
    <lineage>
        <taxon>Eukaryota</taxon>
        <taxon>Fungi</taxon>
        <taxon>Dikarya</taxon>
        <taxon>Ascomycota</taxon>
        <taxon>Pezizomycotina</taxon>
        <taxon>Dothideomycetes</taxon>
        <taxon>Pleosporomycetidae</taxon>
        <taxon>Pleosporales</taxon>
        <taxon>Massarineae</taxon>
        <taxon>Didymosphaeriaceae</taxon>
        <taxon>Pseudopithomyces</taxon>
    </lineage>
</organism>
<proteinExistence type="predicted"/>
<feature type="signal peptide" evidence="2">
    <location>
        <begin position="1"/>
        <end position="22"/>
    </location>
</feature>
<protein>
    <submittedName>
        <fullName evidence="3">Uncharacterized protein</fullName>
    </submittedName>
</protein>
<dbReference type="EMBL" id="WVTA01000007">
    <property type="protein sequence ID" value="KAK3208611.1"/>
    <property type="molecule type" value="Genomic_DNA"/>
</dbReference>
<accession>A0AAN6RGJ9</accession>
<keyword evidence="4" id="KW-1185">Reference proteome</keyword>
<feature type="compositionally biased region" description="Polar residues" evidence="1">
    <location>
        <begin position="180"/>
        <end position="190"/>
    </location>
</feature>